<dbReference type="Proteomes" id="UP000681340">
    <property type="component" value="Unassembled WGS sequence"/>
</dbReference>
<evidence type="ECO:0000313" key="5">
    <source>
        <dbReference type="Proteomes" id="UP000681340"/>
    </source>
</evidence>
<feature type="signal peptide" evidence="3">
    <location>
        <begin position="1"/>
        <end position="48"/>
    </location>
</feature>
<keyword evidence="2" id="KW-1133">Transmembrane helix</keyword>
<feature type="region of interest" description="Disordered" evidence="1">
    <location>
        <begin position="289"/>
        <end position="393"/>
    </location>
</feature>
<sequence length="555" mass="55068">MMPAVPARVDLVTPAEPDQGVPSTTRARLKAAALGVVGALLVPLPAAAAPAPCEQALRYAAQSGAQLMRIGTLDLGPAGRDDQPIKNVGVGDAKSALVAQSPINAAALGRVLDGGPADSTLGEVLQQTAPPTHKKSERRKHEATEAGPFRLGASELTVHAQWDPRMACGNVAGPATRAEAELRRAGVLDGGDAALVRVPGKISGLSTTAMERRGPAARAVAAASIAGGKVRLLGGAVTVEIVKPPSLLATMSGADGGEVRYQPAVLEVSGEGFETVRLDTAGDNVELRLDENGEPAPEPDGVPRNDAGQGGAADGHATLHRAGFNVAARRDPDHSKGDKPGKGHADDKRVHKGTSGKDAVREPDAPAGKPDANGGAATPDVSKDGSGKPGGGLFSGLPKVGALAPVAPLPLPSLPGVPPLAGTEPGPEAVPATGPGTTVAISLGDVRQAVSGHAIAAKATAMTIAITKGPDRQAYGDSAPNRSGAVLDLDMGLLEVAAVAPEPAGAASGVAGGDAGGLPITGPRVDVLALAGVALLIAGAAALIFGMRGRPGPRP</sequence>
<feature type="compositionally biased region" description="Basic and acidic residues" evidence="1">
    <location>
        <begin position="328"/>
        <end position="349"/>
    </location>
</feature>
<keyword evidence="3" id="KW-0732">Signal</keyword>
<dbReference type="EMBL" id="BOQL01000071">
    <property type="protein sequence ID" value="GIM77976.1"/>
    <property type="molecule type" value="Genomic_DNA"/>
</dbReference>
<name>A0A919SUY8_9ACTN</name>
<gene>
    <name evidence="4" type="ORF">Aau02nite_78630</name>
</gene>
<feature type="region of interest" description="Disordered" evidence="1">
    <location>
        <begin position="118"/>
        <end position="148"/>
    </location>
</feature>
<reference evidence="4" key="1">
    <citation type="submission" date="2021-03" db="EMBL/GenBank/DDBJ databases">
        <title>Whole genome shotgun sequence of Actinoplanes auranticolor NBRC 12245.</title>
        <authorList>
            <person name="Komaki H."/>
            <person name="Tamura T."/>
        </authorList>
    </citation>
    <scope>NUCLEOTIDE SEQUENCE</scope>
    <source>
        <strain evidence="4">NBRC 12245</strain>
    </source>
</reference>
<organism evidence="4 5">
    <name type="scientific">Actinoplanes auranticolor</name>
    <dbReference type="NCBI Taxonomy" id="47988"/>
    <lineage>
        <taxon>Bacteria</taxon>
        <taxon>Bacillati</taxon>
        <taxon>Actinomycetota</taxon>
        <taxon>Actinomycetes</taxon>
        <taxon>Micromonosporales</taxon>
        <taxon>Micromonosporaceae</taxon>
        <taxon>Actinoplanes</taxon>
    </lineage>
</organism>
<keyword evidence="2" id="KW-0472">Membrane</keyword>
<proteinExistence type="predicted"/>
<evidence type="ECO:0000313" key="4">
    <source>
        <dbReference type="EMBL" id="GIM77976.1"/>
    </source>
</evidence>
<feature type="chain" id="PRO_5037012765" description="Gram-positive cocci surface proteins LPxTG domain-containing protein" evidence="3">
    <location>
        <begin position="49"/>
        <end position="555"/>
    </location>
</feature>
<feature type="transmembrane region" description="Helical" evidence="2">
    <location>
        <begin position="527"/>
        <end position="547"/>
    </location>
</feature>
<evidence type="ECO:0000256" key="3">
    <source>
        <dbReference type="SAM" id="SignalP"/>
    </source>
</evidence>
<evidence type="ECO:0008006" key="6">
    <source>
        <dbReference type="Google" id="ProtNLM"/>
    </source>
</evidence>
<keyword evidence="2" id="KW-0812">Transmembrane</keyword>
<dbReference type="AlphaFoldDB" id="A0A919SUY8"/>
<accession>A0A919SUY8</accession>
<comment type="caution">
    <text evidence="4">The sequence shown here is derived from an EMBL/GenBank/DDBJ whole genome shotgun (WGS) entry which is preliminary data.</text>
</comment>
<protein>
    <recommendedName>
        <fullName evidence="6">Gram-positive cocci surface proteins LPxTG domain-containing protein</fullName>
    </recommendedName>
</protein>
<evidence type="ECO:0000256" key="1">
    <source>
        <dbReference type="SAM" id="MobiDB-lite"/>
    </source>
</evidence>
<evidence type="ECO:0000256" key="2">
    <source>
        <dbReference type="SAM" id="Phobius"/>
    </source>
</evidence>
<keyword evidence="5" id="KW-1185">Reference proteome</keyword>